<comment type="caution">
    <text evidence="2">The sequence shown here is derived from an EMBL/GenBank/DDBJ whole genome shotgun (WGS) entry which is preliminary data.</text>
</comment>
<evidence type="ECO:0000313" key="3">
    <source>
        <dbReference type="Proteomes" id="UP000037122"/>
    </source>
</evidence>
<name>A0A0L0P8Q2_CANAR</name>
<feature type="transmembrane region" description="Helical" evidence="1">
    <location>
        <begin position="16"/>
        <end position="35"/>
    </location>
</feature>
<keyword evidence="1" id="KW-1133">Transmembrane helix</keyword>
<keyword evidence="1" id="KW-0472">Membrane</keyword>
<proteinExistence type="predicted"/>
<reference evidence="3" key="1">
    <citation type="journal article" date="2015" name="BMC Genomics">
        <title>Draft genome of a commonly misdiagnosed multidrug resistant pathogen Candida auris.</title>
        <authorList>
            <person name="Chatterjee S."/>
            <person name="Alampalli S.V."/>
            <person name="Nageshan R.K."/>
            <person name="Chettiar S.T."/>
            <person name="Joshi S."/>
            <person name="Tatu U.S."/>
        </authorList>
    </citation>
    <scope>NUCLEOTIDE SEQUENCE [LARGE SCALE GENOMIC DNA]</scope>
    <source>
        <strain evidence="3">6684</strain>
    </source>
</reference>
<protein>
    <submittedName>
        <fullName evidence="2">Uncharacterized protein</fullName>
    </submittedName>
</protein>
<accession>A0A0L0P8Q2</accession>
<dbReference type="VEuPathDB" id="FungiDB:QG37_00132"/>
<evidence type="ECO:0000256" key="1">
    <source>
        <dbReference type="SAM" id="Phobius"/>
    </source>
</evidence>
<organism evidence="2 3">
    <name type="scientific">Candidozyma auris</name>
    <name type="common">Yeast</name>
    <name type="synonym">Candida auris</name>
    <dbReference type="NCBI Taxonomy" id="498019"/>
    <lineage>
        <taxon>Eukaryota</taxon>
        <taxon>Fungi</taxon>
        <taxon>Dikarya</taxon>
        <taxon>Ascomycota</taxon>
        <taxon>Saccharomycotina</taxon>
        <taxon>Pichiomycetes</taxon>
        <taxon>Metschnikowiaceae</taxon>
        <taxon>Candidozyma</taxon>
    </lineage>
</organism>
<dbReference type="AlphaFoldDB" id="A0A0L0P8Q2"/>
<keyword evidence="1" id="KW-0812">Transmembrane</keyword>
<dbReference type="Proteomes" id="UP000037122">
    <property type="component" value="Unassembled WGS sequence"/>
</dbReference>
<dbReference type="EMBL" id="LGST01000002">
    <property type="protein sequence ID" value="KNE02758.1"/>
    <property type="molecule type" value="Genomic_DNA"/>
</dbReference>
<gene>
    <name evidence="2" type="ORF">QG37_00132</name>
</gene>
<sequence length="64" mass="7328">MGGPPLEVEDMFDRCWSYVMIDVIMMIIACIADFTDFDACVIQLMWPGCKFASAYGRYSRIFEG</sequence>
<evidence type="ECO:0000313" key="2">
    <source>
        <dbReference type="EMBL" id="KNE02758.1"/>
    </source>
</evidence>